<reference evidence="2" key="1">
    <citation type="journal article" date="2020" name="mSystems">
        <title>Genome- and Community-Level Interaction Insights into Carbon Utilization and Element Cycling Functions of Hydrothermarchaeota in Hydrothermal Sediment.</title>
        <authorList>
            <person name="Zhou Z."/>
            <person name="Liu Y."/>
            <person name="Xu W."/>
            <person name="Pan J."/>
            <person name="Luo Z.H."/>
            <person name="Li M."/>
        </authorList>
    </citation>
    <scope>NUCLEOTIDE SEQUENCE [LARGE SCALE GENOMIC DNA]</scope>
    <source>
        <strain evidence="2">SpSt-222</strain>
    </source>
</reference>
<dbReference type="EC" id="2.7.1.25" evidence="2"/>
<comment type="caution">
    <text evidence="2">The sequence shown here is derived from an EMBL/GenBank/DDBJ whole genome shotgun (WGS) entry which is preliminary data.</text>
</comment>
<dbReference type="AlphaFoldDB" id="A0A7C1XCC7"/>
<keyword evidence="2" id="KW-0418">Kinase</keyword>
<protein>
    <submittedName>
        <fullName evidence="2">Adenylyl-sulfate kinase</fullName>
        <ecNumber evidence="2">2.7.1.25</ecNumber>
    </submittedName>
</protein>
<feature type="domain" description="CobQ/CobB/MinD/ParA nucleotide binding" evidence="1">
    <location>
        <begin position="4"/>
        <end position="52"/>
    </location>
</feature>
<accession>A0A7C1XCC7</accession>
<sequence length="112" mass="11849">MRIAVAGKGGAGKTTLAATMARLAAQRGYSVNALDDDPNPNLARALGLSTEQIEQLRRVPREEILEERVDSDGHASLHLICPFEEIIARYGVIGPDGVRVLAMTGLLGAGRG</sequence>
<dbReference type="Pfam" id="PF01656">
    <property type="entry name" value="CbiA"/>
    <property type="match status" value="1"/>
</dbReference>
<dbReference type="EMBL" id="DSJL01000001">
    <property type="protein sequence ID" value="HEF64198.1"/>
    <property type="molecule type" value="Genomic_DNA"/>
</dbReference>
<dbReference type="GO" id="GO:0004020">
    <property type="term" value="F:adenylylsulfate kinase activity"/>
    <property type="evidence" value="ECO:0007669"/>
    <property type="project" value="UniProtKB-EC"/>
</dbReference>
<evidence type="ECO:0000313" key="2">
    <source>
        <dbReference type="EMBL" id="HEF64198.1"/>
    </source>
</evidence>
<organism evidence="2">
    <name type="scientific">Thermomicrobium roseum</name>
    <dbReference type="NCBI Taxonomy" id="500"/>
    <lineage>
        <taxon>Bacteria</taxon>
        <taxon>Pseudomonadati</taxon>
        <taxon>Thermomicrobiota</taxon>
        <taxon>Thermomicrobia</taxon>
        <taxon>Thermomicrobiales</taxon>
        <taxon>Thermomicrobiaceae</taxon>
        <taxon>Thermomicrobium</taxon>
    </lineage>
</organism>
<proteinExistence type="predicted"/>
<evidence type="ECO:0000259" key="1">
    <source>
        <dbReference type="Pfam" id="PF01656"/>
    </source>
</evidence>
<dbReference type="InterPro" id="IPR002586">
    <property type="entry name" value="CobQ/CobB/MinD/ParA_Nub-bd_dom"/>
</dbReference>
<gene>
    <name evidence="2" type="ORF">ENP47_01075</name>
</gene>
<keyword evidence="2" id="KW-0808">Transferase</keyword>
<name>A0A7C1XCC7_THERO</name>
<dbReference type="SUPFAM" id="SSF52540">
    <property type="entry name" value="P-loop containing nucleoside triphosphate hydrolases"/>
    <property type="match status" value="1"/>
</dbReference>
<dbReference type="Gene3D" id="3.40.50.300">
    <property type="entry name" value="P-loop containing nucleotide triphosphate hydrolases"/>
    <property type="match status" value="1"/>
</dbReference>
<dbReference type="InterPro" id="IPR027417">
    <property type="entry name" value="P-loop_NTPase"/>
</dbReference>